<feature type="binding site" evidence="7">
    <location>
        <position position="124"/>
    </location>
    <ligand>
        <name>Zn(2+)</name>
        <dbReference type="ChEBI" id="CHEBI:29105"/>
    </ligand>
</feature>
<keyword evidence="3 4" id="KW-0378">Hydrolase</keyword>
<dbReference type="PANTHER" id="PTHR11113:SF14">
    <property type="entry name" value="N-ACETYLGLUCOSAMINE-6-PHOSPHATE DEACETYLASE"/>
    <property type="match status" value="1"/>
</dbReference>
<dbReference type="InterPro" id="IPR011059">
    <property type="entry name" value="Metal-dep_hydrolase_composite"/>
</dbReference>
<evidence type="ECO:0000256" key="2">
    <source>
        <dbReference type="ARBA" id="ARBA00022723"/>
    </source>
</evidence>
<keyword evidence="9" id="KW-1185">Reference proteome</keyword>
<comment type="caution">
    <text evidence="8">The sequence shown here is derived from an EMBL/GenBank/DDBJ whole genome shotgun (WGS) entry which is preliminary data.</text>
</comment>
<evidence type="ECO:0000256" key="1">
    <source>
        <dbReference type="ARBA" id="ARBA00010716"/>
    </source>
</evidence>
<gene>
    <name evidence="8" type="ORF">ISN26_01795</name>
</gene>
<dbReference type="GO" id="GO:0046872">
    <property type="term" value="F:metal ion binding"/>
    <property type="evidence" value="ECO:0007669"/>
    <property type="project" value="UniProtKB-KW"/>
</dbReference>
<feature type="binding site" evidence="6">
    <location>
        <begin position="296"/>
        <end position="298"/>
    </location>
    <ligand>
        <name>substrate</name>
    </ligand>
</feature>
<evidence type="ECO:0000256" key="7">
    <source>
        <dbReference type="PIRSR" id="PIRSR038994-3"/>
    </source>
</evidence>
<feature type="binding site" evidence="6">
    <location>
        <begin position="211"/>
        <end position="212"/>
    </location>
    <ligand>
        <name>substrate</name>
    </ligand>
</feature>
<comment type="similarity">
    <text evidence="1 4">Belongs to the metallo-dependent hydrolases superfamily. NagA family.</text>
</comment>
<evidence type="ECO:0000256" key="3">
    <source>
        <dbReference type="ARBA" id="ARBA00022801"/>
    </source>
</evidence>
<feature type="binding site" evidence="6">
    <location>
        <position position="242"/>
    </location>
    <ligand>
        <name>substrate</name>
    </ligand>
</feature>
<feature type="binding site" evidence="6">
    <location>
        <position position="219"/>
    </location>
    <ligand>
        <name>substrate</name>
    </ligand>
</feature>
<dbReference type="Gene3D" id="2.30.40.10">
    <property type="entry name" value="Urease, subunit C, domain 1"/>
    <property type="match status" value="1"/>
</dbReference>
<dbReference type="EMBL" id="JADHEI010000028">
    <property type="protein sequence ID" value="MBF2734814.1"/>
    <property type="molecule type" value="Genomic_DNA"/>
</dbReference>
<dbReference type="AlphaFoldDB" id="A0A930XXN1"/>
<dbReference type="Proteomes" id="UP000604381">
    <property type="component" value="Unassembled WGS sequence"/>
</dbReference>
<dbReference type="InterPro" id="IPR032466">
    <property type="entry name" value="Metal_Hydrolase"/>
</dbReference>
<reference evidence="8" key="1">
    <citation type="submission" date="2020-10" db="EMBL/GenBank/DDBJ databases">
        <title>An improved Amphimedon queenslandica hologenome assembly reveals how three proteobacterial symbionts can extend the metabolic phenotypic of their marine sponge host.</title>
        <authorList>
            <person name="Degnan B."/>
            <person name="Degnan S."/>
            <person name="Xiang X."/>
        </authorList>
    </citation>
    <scope>NUCLEOTIDE SEQUENCE</scope>
    <source>
        <strain evidence="8">AqS2</strain>
    </source>
</reference>
<evidence type="ECO:0000256" key="6">
    <source>
        <dbReference type="PIRSR" id="PIRSR038994-2"/>
    </source>
</evidence>
<protein>
    <submittedName>
        <fullName evidence="8">Amidohydrolase family protein</fullName>
    </submittedName>
</protein>
<evidence type="ECO:0000313" key="8">
    <source>
        <dbReference type="EMBL" id="MBF2734814.1"/>
    </source>
</evidence>
<feature type="binding site" evidence="7">
    <location>
        <position position="187"/>
    </location>
    <ligand>
        <name>Zn(2+)</name>
        <dbReference type="ChEBI" id="CHEBI:29105"/>
    </ligand>
</feature>
<name>A0A930XXN1_9GAMM</name>
<keyword evidence="2 7" id="KW-0479">Metal-binding</keyword>
<feature type="active site" description="Proton donor/acceptor" evidence="5">
    <location>
        <position position="263"/>
    </location>
</feature>
<evidence type="ECO:0000313" key="9">
    <source>
        <dbReference type="Proteomes" id="UP000604381"/>
    </source>
</evidence>
<dbReference type="Gene3D" id="3.20.20.140">
    <property type="entry name" value="Metal-dependent hydrolases"/>
    <property type="match status" value="1"/>
</dbReference>
<keyword evidence="4" id="KW-0119">Carbohydrate metabolism</keyword>
<sequence>MAGRLSGALLAPGGWLEGEVGWNDAGVITAIEGKPAAAPAPAAERIVAGFVDLHVHGGGGCDAMEGADAVRGMAAHHLRQGTVALAPTTMTAAPEDVAAALRGIAAARAEPAADAAEIVGAHLEGPFINPGCLGAQPPLTMEYDAELLAGWLKLGRIAVATIAVELEGGMAMLGQLRQAGCKVQLGHTAARRAQIEEALAEGLDGFTHLYNAMSRFQHRGDSVAACALALARHAEVICDLRHVEAPALLAAWRAIPGLYAVTDSTAAAGQPDGPCRLGGQEVKKEGGRVLTADGALAGTAMSMLDARRNLIAAGFDEIDAQEMVAARPAAYLGLPCGTIAPGSQAHLLTLAGGELQEVRLAGRLIEA</sequence>
<evidence type="ECO:0000256" key="5">
    <source>
        <dbReference type="PIRSR" id="PIRSR038994-1"/>
    </source>
</evidence>
<dbReference type="GO" id="GO:0008448">
    <property type="term" value="F:N-acetylglucosamine-6-phosphate deacetylase activity"/>
    <property type="evidence" value="ECO:0007669"/>
    <property type="project" value="InterPro"/>
</dbReference>
<evidence type="ECO:0000256" key="4">
    <source>
        <dbReference type="PIRNR" id="PIRNR038994"/>
    </source>
</evidence>
<accession>A0A930XXN1</accession>
<feature type="binding site" evidence="6">
    <location>
        <position position="135"/>
    </location>
    <ligand>
        <name>substrate</name>
    </ligand>
</feature>
<proteinExistence type="inferred from homology"/>
<dbReference type="PANTHER" id="PTHR11113">
    <property type="entry name" value="N-ACETYLGLUCOSAMINE-6-PHOSPHATE DEACETYLASE"/>
    <property type="match status" value="1"/>
</dbReference>
<dbReference type="GO" id="GO:0006046">
    <property type="term" value="P:N-acetylglucosamine catabolic process"/>
    <property type="evidence" value="ECO:0007669"/>
    <property type="project" value="TreeGrafter"/>
</dbReference>
<dbReference type="SUPFAM" id="SSF51556">
    <property type="entry name" value="Metallo-dependent hydrolases"/>
    <property type="match status" value="1"/>
</dbReference>
<comment type="cofactor">
    <cofactor evidence="7">
        <name>a divalent metal cation</name>
        <dbReference type="ChEBI" id="CHEBI:60240"/>
    </cofactor>
    <text evidence="7">Binds 1 divalent metal cation per subunit.</text>
</comment>
<organism evidence="8 9">
    <name type="scientific">Candidatus Amphirhobacter heronislandensis</name>
    <dbReference type="NCBI Taxonomy" id="1732024"/>
    <lineage>
        <taxon>Bacteria</taxon>
        <taxon>Pseudomonadati</taxon>
        <taxon>Pseudomonadota</taxon>
        <taxon>Gammaproteobacteria</taxon>
        <taxon>Candidatus Tethybacterales</taxon>
        <taxon>Candidatus Tethybacteraceae</taxon>
        <taxon>Candidatus Amphirhobacter</taxon>
    </lineage>
</organism>
<feature type="binding site" evidence="7">
    <location>
        <position position="208"/>
    </location>
    <ligand>
        <name>Zn(2+)</name>
        <dbReference type="ChEBI" id="CHEBI:29105"/>
    </ligand>
</feature>
<dbReference type="InterPro" id="IPR003764">
    <property type="entry name" value="GlcNAc_6-P_deAcase"/>
</dbReference>
<dbReference type="PIRSF" id="PIRSF038994">
    <property type="entry name" value="NagA"/>
    <property type="match status" value="1"/>
</dbReference>